<dbReference type="Proteomes" id="UP001189429">
    <property type="component" value="Unassembled WGS sequence"/>
</dbReference>
<gene>
    <name evidence="1" type="ORF">PCOR1329_LOCUS28430</name>
</gene>
<evidence type="ECO:0000313" key="1">
    <source>
        <dbReference type="EMBL" id="CAK0829512.1"/>
    </source>
</evidence>
<evidence type="ECO:0000313" key="2">
    <source>
        <dbReference type="Proteomes" id="UP001189429"/>
    </source>
</evidence>
<dbReference type="EMBL" id="CAUYUJ010010491">
    <property type="protein sequence ID" value="CAK0829512.1"/>
    <property type="molecule type" value="Genomic_DNA"/>
</dbReference>
<comment type="caution">
    <text evidence="1">The sequence shown here is derived from an EMBL/GenBank/DDBJ whole genome shotgun (WGS) entry which is preliminary data.</text>
</comment>
<keyword evidence="2" id="KW-1185">Reference proteome</keyword>
<reference evidence="1" key="1">
    <citation type="submission" date="2023-10" db="EMBL/GenBank/DDBJ databases">
        <authorList>
            <person name="Chen Y."/>
            <person name="Shah S."/>
            <person name="Dougan E. K."/>
            <person name="Thang M."/>
            <person name="Chan C."/>
        </authorList>
    </citation>
    <scope>NUCLEOTIDE SEQUENCE [LARGE SCALE GENOMIC DNA]</scope>
</reference>
<feature type="non-terminal residue" evidence="1">
    <location>
        <position position="109"/>
    </location>
</feature>
<protein>
    <recommendedName>
        <fullName evidence="3">Tick transposon</fullName>
    </recommendedName>
</protein>
<sequence>RRLYGDYRGRIEKALNDADELRWWSHSSQGAFQADRTGGLQPCRLCRASLETATHLLTQCEEAADLLAAWAAAAPPQPDQRARWLLGGGPPEKAVEATLAIRSLEQRCR</sequence>
<feature type="non-terminal residue" evidence="1">
    <location>
        <position position="1"/>
    </location>
</feature>
<proteinExistence type="predicted"/>
<accession>A0ABN9SBZ8</accession>
<name>A0ABN9SBZ8_9DINO</name>
<organism evidence="1 2">
    <name type="scientific">Prorocentrum cordatum</name>
    <dbReference type="NCBI Taxonomy" id="2364126"/>
    <lineage>
        <taxon>Eukaryota</taxon>
        <taxon>Sar</taxon>
        <taxon>Alveolata</taxon>
        <taxon>Dinophyceae</taxon>
        <taxon>Prorocentrales</taxon>
        <taxon>Prorocentraceae</taxon>
        <taxon>Prorocentrum</taxon>
    </lineage>
</organism>
<evidence type="ECO:0008006" key="3">
    <source>
        <dbReference type="Google" id="ProtNLM"/>
    </source>
</evidence>